<dbReference type="PANTHER" id="PTHR44329">
    <property type="entry name" value="SERINE/THREONINE-PROTEIN KINASE TNNI3K-RELATED"/>
    <property type="match status" value="1"/>
</dbReference>
<feature type="region of interest" description="Disordered" evidence="6">
    <location>
        <begin position="687"/>
        <end position="723"/>
    </location>
</feature>
<dbReference type="Proteomes" id="UP000612055">
    <property type="component" value="Unassembled WGS sequence"/>
</dbReference>
<gene>
    <name evidence="9" type="ORF">HYH03_001372</name>
</gene>
<feature type="domain" description="Protein kinase" evidence="8">
    <location>
        <begin position="1133"/>
        <end position="1486"/>
    </location>
</feature>
<keyword evidence="1" id="KW-0808">Transferase</keyword>
<keyword evidence="4 5" id="KW-0067">ATP-binding</keyword>
<evidence type="ECO:0000313" key="9">
    <source>
        <dbReference type="EMBL" id="KAG2500604.1"/>
    </source>
</evidence>
<feature type="region of interest" description="Disordered" evidence="6">
    <location>
        <begin position="1241"/>
        <end position="1274"/>
    </location>
</feature>
<proteinExistence type="predicted"/>
<feature type="compositionally biased region" description="Pro residues" evidence="6">
    <location>
        <begin position="1567"/>
        <end position="1581"/>
    </location>
</feature>
<keyword evidence="2 5" id="KW-0547">Nucleotide-binding</keyword>
<sequence>MLERVQWNAHYAAAVSNAQRLPRDDWPEFMCHRIICRACKRGFDRDYKAHIAAHEESCIGLEQRMPLLRLSSSGAMTGAASKDAEQSPLPTPTDHAEVHGHHHRHASSSGALPEPAGQLGAGLEVLEGAGPSGAQQQGSQQWPRLDLPGAELDLEMLAKGLSTAAAADELALEPAASKLQQSGARKRRQVDCDFLGEQFELLPLDAADGAWECELSSALCPAATRYSLVPLSGLPLVASTRDLNLCWLRPGGQEPWRQLFRTEWDLATLLGLPQAGPDPQHWAQRVVVQAYWEVQLIHNVRSNFWSPGSFRGAFLLIPKGVFTARPAVLAAPPPPLPGGPLPPPAPLPRPGAVYGSRLRARVSFMLPSLPEQHSQLVPAGTLCDLVPYDTPHLITASIHVASLAPHGPGGSRECTYTAHVLDPQPGPGLGLLVAFYSITDGTTEQGLFQGTYLVVPEWAAGQVDAMQLGTGGTQGGPGRGGRSSENGEHDPSNDGAGGGPGTAGGDGGGGGGGPGWAPSGGVWGYGGGNYMQRSAGGGAPHGQAHGPGGGGTAAAADPPPSGPAVLLHVGVAVLAVAASAACFCLWPALFAALGLLAACVAGCSPGDTQHEAGMGSHGPVDADVASVAPADAAGPGEADRPAERQAAGRRAMRLGAQHQSLPAHASPGPSPFALAPTALSAVDIRRNAADASRGRGSRAGPQAHTSVVEAEAQPAASTEGMEDTTAATHAPEAWWRRLCAAVPPYAMVTLVLFVLLGSLAFLGARYYTGMVTHDRRNWAADVASEAARSVETVLDRLISPLHALVSHVRLDPRWDRVNASFPAVAQSIYDVTPFYELELCPLGLVGAISVPWLNLTGEARWRMYQDLDFGLDMMDPERPSFPLELESITRDGSAVLMGPWYAPAGELADGAYAVRYSIWQPPGEWEQTMPTPNSIAACPAAVCTRPDGLRWWGWANAVFAFRHVLQRLAPLADRGLLYSLEPDPRSSNQSMLANSERLPDPIACERVKIDVYGTYTWTLCVQPAAGFEPAWAPWLHAGVLALALLIAGLLGLLLRSREQALDANQRLAVANAKADRALQTLNVLFAEMGKIEDLVTAVQRGGGPEVVKLRGQVRRVMRTFEEAQSPSGGAGNLELRELIGEGSFGRVYKAYWREKGIEVAVKRLRGPFGMSGDTEHDKEAIKEVAFRLSHPNIVRLIDADVQPLPQSLAQSGSPGCEVLLILELCDLGSLRDALDLGAFRLPASPPAPDPGPSLQDHAEDGKHGQAQAQGEAQAQAQGGLNYRAVLDAAIDVACAMEHLHGRRPCVLHGDLKPANVLLASACTGTGGRGVVFKVADFSLSVTLEQLQQLSEQGPAAGGSAEAPEMFVGAGEHRAEQTHVSGLRQGTPTHMAPEVLLYGKVSKAADVYSYGIMLWELYTGQRLFAGLPQERLVAQVADASERLRPQFPPDAPEDYKRLACECWDHELSARPPFAEILRRLGEMRAALPGPAPPLRPFSSRRPAAEGTAAAEALREAAGPIPRTAALAGTEVPAPATVSRLHVPFLRGSQPGEALSGADLLDRHDAAAPPVPVPVPSGPSGPH</sequence>
<evidence type="ECO:0000256" key="2">
    <source>
        <dbReference type="ARBA" id="ARBA00022741"/>
    </source>
</evidence>
<dbReference type="InterPro" id="IPR011009">
    <property type="entry name" value="Kinase-like_dom_sf"/>
</dbReference>
<evidence type="ECO:0000259" key="8">
    <source>
        <dbReference type="PROSITE" id="PS50011"/>
    </source>
</evidence>
<feature type="compositionally biased region" description="Gly residues" evidence="6">
    <location>
        <begin position="534"/>
        <end position="552"/>
    </location>
</feature>
<organism evidence="9 10">
    <name type="scientific">Edaphochlamys debaryana</name>
    <dbReference type="NCBI Taxonomy" id="47281"/>
    <lineage>
        <taxon>Eukaryota</taxon>
        <taxon>Viridiplantae</taxon>
        <taxon>Chlorophyta</taxon>
        <taxon>core chlorophytes</taxon>
        <taxon>Chlorophyceae</taxon>
        <taxon>CS clade</taxon>
        <taxon>Chlamydomonadales</taxon>
        <taxon>Chlamydomonadales incertae sedis</taxon>
        <taxon>Edaphochlamys</taxon>
    </lineage>
</organism>
<feature type="region of interest" description="Disordered" evidence="6">
    <location>
        <begin position="467"/>
        <end position="516"/>
    </location>
</feature>
<feature type="binding site" evidence="5">
    <location>
        <position position="1162"/>
    </location>
    <ligand>
        <name>ATP</name>
        <dbReference type="ChEBI" id="CHEBI:30616"/>
    </ligand>
</feature>
<evidence type="ECO:0000256" key="5">
    <source>
        <dbReference type="PROSITE-ProRule" id="PRU10141"/>
    </source>
</evidence>
<reference evidence="9" key="1">
    <citation type="journal article" date="2020" name="bioRxiv">
        <title>Comparative genomics of Chlamydomonas.</title>
        <authorList>
            <person name="Craig R.J."/>
            <person name="Hasan A.R."/>
            <person name="Ness R.W."/>
            <person name="Keightley P.D."/>
        </authorList>
    </citation>
    <scope>NUCLEOTIDE SEQUENCE</scope>
    <source>
        <strain evidence="9">CCAP 11/70</strain>
    </source>
</reference>
<keyword evidence="7" id="KW-0472">Membrane</keyword>
<protein>
    <recommendedName>
        <fullName evidence="8">Protein kinase domain-containing protein</fullName>
    </recommendedName>
</protein>
<feature type="compositionally biased region" description="Low complexity" evidence="6">
    <location>
        <begin position="107"/>
        <end position="117"/>
    </location>
</feature>
<dbReference type="OrthoDB" id="535720at2759"/>
<dbReference type="InterPro" id="IPR000719">
    <property type="entry name" value="Prot_kinase_dom"/>
</dbReference>
<dbReference type="PANTHER" id="PTHR44329:SF214">
    <property type="entry name" value="PROTEIN KINASE DOMAIN-CONTAINING PROTEIN"/>
    <property type="match status" value="1"/>
</dbReference>
<comment type="caution">
    <text evidence="9">The sequence shown here is derived from an EMBL/GenBank/DDBJ whole genome shotgun (WGS) entry which is preliminary data.</text>
</comment>
<evidence type="ECO:0000256" key="7">
    <source>
        <dbReference type="SAM" id="Phobius"/>
    </source>
</evidence>
<dbReference type="InterPro" id="IPR017441">
    <property type="entry name" value="Protein_kinase_ATP_BS"/>
</dbReference>
<dbReference type="GO" id="GO:0005524">
    <property type="term" value="F:ATP binding"/>
    <property type="evidence" value="ECO:0007669"/>
    <property type="project" value="UniProtKB-UniRule"/>
</dbReference>
<dbReference type="GO" id="GO:0004674">
    <property type="term" value="F:protein serine/threonine kinase activity"/>
    <property type="evidence" value="ECO:0007669"/>
    <property type="project" value="TreeGrafter"/>
</dbReference>
<evidence type="ECO:0000256" key="4">
    <source>
        <dbReference type="ARBA" id="ARBA00022840"/>
    </source>
</evidence>
<keyword evidence="7" id="KW-0812">Transmembrane</keyword>
<dbReference type="SUPFAM" id="SSF56112">
    <property type="entry name" value="Protein kinase-like (PK-like)"/>
    <property type="match status" value="1"/>
</dbReference>
<evidence type="ECO:0000256" key="1">
    <source>
        <dbReference type="ARBA" id="ARBA00022679"/>
    </source>
</evidence>
<feature type="region of interest" description="Disordered" evidence="6">
    <location>
        <begin position="1550"/>
        <end position="1581"/>
    </location>
</feature>
<dbReference type="Pfam" id="PF00069">
    <property type="entry name" value="Pkinase"/>
    <property type="match status" value="2"/>
</dbReference>
<evidence type="ECO:0000313" key="10">
    <source>
        <dbReference type="Proteomes" id="UP000612055"/>
    </source>
</evidence>
<dbReference type="EMBL" id="JAEHOE010000003">
    <property type="protein sequence ID" value="KAG2500604.1"/>
    <property type="molecule type" value="Genomic_DNA"/>
</dbReference>
<dbReference type="Gene3D" id="1.10.510.10">
    <property type="entry name" value="Transferase(Phosphotransferase) domain 1"/>
    <property type="match status" value="2"/>
</dbReference>
<keyword evidence="3" id="KW-0418">Kinase</keyword>
<accession>A0A836C668</accession>
<feature type="compositionally biased region" description="Gly residues" evidence="6">
    <location>
        <begin position="495"/>
        <end position="515"/>
    </location>
</feature>
<dbReference type="PROSITE" id="PS50011">
    <property type="entry name" value="PROTEIN_KINASE_DOM"/>
    <property type="match status" value="1"/>
</dbReference>
<feature type="transmembrane region" description="Helical" evidence="7">
    <location>
        <begin position="745"/>
        <end position="767"/>
    </location>
</feature>
<feature type="transmembrane region" description="Helical" evidence="7">
    <location>
        <begin position="1031"/>
        <end position="1054"/>
    </location>
</feature>
<keyword evidence="10" id="KW-1185">Reference proteome</keyword>
<feature type="compositionally biased region" description="Gly residues" evidence="6">
    <location>
        <begin position="469"/>
        <end position="481"/>
    </location>
</feature>
<keyword evidence="7" id="KW-1133">Transmembrane helix</keyword>
<dbReference type="PROSITE" id="PS00108">
    <property type="entry name" value="PROTEIN_KINASE_ST"/>
    <property type="match status" value="1"/>
</dbReference>
<evidence type="ECO:0000256" key="3">
    <source>
        <dbReference type="ARBA" id="ARBA00022777"/>
    </source>
</evidence>
<feature type="region of interest" description="Disordered" evidence="6">
    <location>
        <begin position="74"/>
        <end position="117"/>
    </location>
</feature>
<evidence type="ECO:0000256" key="6">
    <source>
        <dbReference type="SAM" id="MobiDB-lite"/>
    </source>
</evidence>
<dbReference type="InterPro" id="IPR051681">
    <property type="entry name" value="Ser/Thr_Kinases-Pseudokinases"/>
</dbReference>
<feature type="region of interest" description="Disordered" evidence="6">
    <location>
        <begin position="534"/>
        <end position="557"/>
    </location>
</feature>
<feature type="region of interest" description="Disordered" evidence="6">
    <location>
        <begin position="630"/>
        <end position="650"/>
    </location>
</feature>
<feature type="compositionally biased region" description="Low complexity" evidence="6">
    <location>
        <begin position="1264"/>
        <end position="1274"/>
    </location>
</feature>
<dbReference type="PROSITE" id="PS00107">
    <property type="entry name" value="PROTEIN_KINASE_ATP"/>
    <property type="match status" value="1"/>
</dbReference>
<name>A0A836C668_9CHLO</name>
<dbReference type="SMART" id="SM00220">
    <property type="entry name" value="S_TKc"/>
    <property type="match status" value="1"/>
</dbReference>
<dbReference type="InterPro" id="IPR008271">
    <property type="entry name" value="Ser/Thr_kinase_AS"/>
</dbReference>